<dbReference type="InterPro" id="IPR023393">
    <property type="entry name" value="START-like_dom_sf"/>
</dbReference>
<dbReference type="Proteomes" id="UP000280008">
    <property type="component" value="Unassembled WGS sequence"/>
</dbReference>
<reference evidence="1 2" key="1">
    <citation type="submission" date="2018-10" db="EMBL/GenBank/DDBJ databases">
        <title>Sequencing the genomes of 1000 actinobacteria strains.</title>
        <authorList>
            <person name="Klenk H.-P."/>
        </authorList>
    </citation>
    <scope>NUCLEOTIDE SEQUENCE [LARGE SCALE GENOMIC DNA]</scope>
    <source>
        <strain evidence="1 2">DSM 17894</strain>
    </source>
</reference>
<dbReference type="Pfam" id="PF10604">
    <property type="entry name" value="Polyketide_cyc2"/>
    <property type="match status" value="1"/>
</dbReference>
<dbReference type="InterPro" id="IPR019587">
    <property type="entry name" value="Polyketide_cyclase/dehydratase"/>
</dbReference>
<gene>
    <name evidence="1" type="ORF">C8E83_1508</name>
</gene>
<comment type="caution">
    <text evidence="1">The sequence shown here is derived from an EMBL/GenBank/DDBJ whole genome shotgun (WGS) entry which is preliminary data.</text>
</comment>
<evidence type="ECO:0000313" key="1">
    <source>
        <dbReference type="EMBL" id="RKR74396.1"/>
    </source>
</evidence>
<dbReference type="OrthoDB" id="9807923at2"/>
<sequence>MTEFSTIERRTVIDAPASAILPHIDDFTKWVAWSPWEGSDDDLKRTYGGTQGSVGATYAWDGNRKAGAGTMEVTARSSTGVDIALAFTRPWKSQSTALFRLDEQGGATTVTWTMRSPKNFQSRVMGIFMNMDKLVGGDFEKGLAKLKGVVEA</sequence>
<dbReference type="SUPFAM" id="SSF55961">
    <property type="entry name" value="Bet v1-like"/>
    <property type="match status" value="1"/>
</dbReference>
<keyword evidence="2" id="KW-1185">Reference proteome</keyword>
<organism evidence="1 2">
    <name type="scientific">Frondihabitans australicus</name>
    <dbReference type="NCBI Taxonomy" id="386892"/>
    <lineage>
        <taxon>Bacteria</taxon>
        <taxon>Bacillati</taxon>
        <taxon>Actinomycetota</taxon>
        <taxon>Actinomycetes</taxon>
        <taxon>Micrococcales</taxon>
        <taxon>Microbacteriaceae</taxon>
        <taxon>Frondihabitans</taxon>
    </lineage>
</organism>
<name>A0A495IH48_9MICO</name>
<dbReference type="RefSeq" id="WP_121369144.1">
    <property type="nucleotide sequence ID" value="NZ_RBKS01000001.1"/>
</dbReference>
<evidence type="ECO:0000313" key="2">
    <source>
        <dbReference type="Proteomes" id="UP000280008"/>
    </source>
</evidence>
<dbReference type="CDD" id="cd07818">
    <property type="entry name" value="SRPBCC_1"/>
    <property type="match status" value="1"/>
</dbReference>
<dbReference type="Gene3D" id="3.30.530.20">
    <property type="match status" value="1"/>
</dbReference>
<proteinExistence type="predicted"/>
<accession>A0A495IH48</accession>
<dbReference type="EMBL" id="RBKS01000001">
    <property type="protein sequence ID" value="RKR74396.1"/>
    <property type="molecule type" value="Genomic_DNA"/>
</dbReference>
<dbReference type="AlphaFoldDB" id="A0A495IH48"/>
<protein>
    <submittedName>
        <fullName evidence="1">Polyketide cyclase/dehydrase/lipid transport protein</fullName>
    </submittedName>
</protein>